<reference evidence="3" key="1">
    <citation type="submission" date="2012-04" db="EMBL/GenBank/DDBJ databases">
        <title>Complete genome sequence of Helicobacter cetorum strain MIT 00-7128.</title>
        <authorList>
            <person name="Kersulyte D."/>
            <person name="Berg D.E."/>
        </authorList>
    </citation>
    <scope>NUCLEOTIDE SEQUENCE [LARGE SCALE GENOMIC DNA]</scope>
    <source>
        <strain evidence="3">MIT 00-7128</strain>
    </source>
</reference>
<keyword evidence="3" id="KW-1185">Reference proteome</keyword>
<proteinExistence type="predicted"/>
<dbReference type="Proteomes" id="UP000005010">
    <property type="component" value="Chromosome"/>
</dbReference>
<organism evidence="2 3">
    <name type="scientific">Helicobacter cetorum (strain ATCC BAA-429 / MIT 00-7128)</name>
    <dbReference type="NCBI Taxonomy" id="182217"/>
    <lineage>
        <taxon>Bacteria</taxon>
        <taxon>Pseudomonadati</taxon>
        <taxon>Campylobacterota</taxon>
        <taxon>Epsilonproteobacteria</taxon>
        <taxon>Campylobacterales</taxon>
        <taxon>Helicobacteraceae</taxon>
        <taxon>Helicobacter</taxon>
    </lineage>
</organism>
<dbReference type="Pfam" id="PF18273">
    <property type="entry name" value="T3RM_EcoP15I_C"/>
    <property type="match status" value="1"/>
</dbReference>
<dbReference type="EMBL" id="CP003479">
    <property type="protein sequence ID" value="AFI04337.1"/>
    <property type="molecule type" value="Genomic_DNA"/>
</dbReference>
<sequence>MRGGGLFNSLNAGFKERQFILVQLDEIIDANKNKSAFDFCKNTLNSQSPSIFDITKERIKRAGAKIKEQYPSLDCGFKIFEIKEIEKDNLFNDIENLVLSASVYDGLVLNSACEVILLDNERKEPYQAYYAKDTQCLYLYEKGFNDTALKELFNKINNDRDFNVKSIIYYGENMDSKMQLELKEGKAHKNNKNSHILVKAWYPKNV</sequence>
<dbReference type="InterPro" id="IPR041405">
    <property type="entry name" value="T3RM_EcoP15I_C"/>
</dbReference>
<dbReference type="eggNOG" id="COG2189">
    <property type="taxonomic scope" value="Bacteria"/>
</dbReference>
<dbReference type="GO" id="GO:0032259">
    <property type="term" value="P:methylation"/>
    <property type="evidence" value="ECO:0007669"/>
    <property type="project" value="UniProtKB-KW"/>
</dbReference>
<evidence type="ECO:0000313" key="3">
    <source>
        <dbReference type="Proteomes" id="UP000005010"/>
    </source>
</evidence>
<gene>
    <name evidence="2" type="ordered locus">HCW_05360</name>
</gene>
<accession>I0EN18</accession>
<protein>
    <submittedName>
        <fullName evidence="2">Type III R-M system methyltransferase</fullName>
    </submittedName>
</protein>
<dbReference type="KEGG" id="hce:HCW_05360"/>
<dbReference type="GO" id="GO:0008168">
    <property type="term" value="F:methyltransferase activity"/>
    <property type="evidence" value="ECO:0007669"/>
    <property type="project" value="UniProtKB-KW"/>
</dbReference>
<evidence type="ECO:0000313" key="2">
    <source>
        <dbReference type="EMBL" id="AFI04337.1"/>
    </source>
</evidence>
<feature type="domain" description="Type III R-M EcoP15I C-terminal" evidence="1">
    <location>
        <begin position="93"/>
        <end position="193"/>
    </location>
</feature>
<dbReference type="AlphaFoldDB" id="I0EN18"/>
<evidence type="ECO:0000259" key="1">
    <source>
        <dbReference type="Pfam" id="PF18273"/>
    </source>
</evidence>
<dbReference type="HOGENOM" id="CLU_1330406_0_0_7"/>
<dbReference type="PATRIC" id="fig|182217.3.peg.1138"/>
<dbReference type="STRING" id="182217.HCW_05360"/>
<name>I0EN18_HELC0</name>
<keyword evidence="2" id="KW-0489">Methyltransferase</keyword>
<keyword evidence="2" id="KW-0808">Transferase</keyword>